<dbReference type="PIRSF" id="PIRSF000654">
    <property type="entry name" value="Integrin-linked_kinase"/>
    <property type="match status" value="1"/>
</dbReference>
<dbReference type="InterPro" id="IPR008271">
    <property type="entry name" value="Ser/Thr_kinase_AS"/>
</dbReference>
<dbReference type="Gene3D" id="3.30.200.20">
    <property type="entry name" value="Phosphorylase Kinase, domain 1"/>
    <property type="match status" value="1"/>
</dbReference>
<evidence type="ECO:0000256" key="5">
    <source>
        <dbReference type="ARBA" id="ARBA00022777"/>
    </source>
</evidence>
<evidence type="ECO:0000256" key="4">
    <source>
        <dbReference type="ARBA" id="ARBA00022741"/>
    </source>
</evidence>
<dbReference type="RefSeq" id="WP_270156579.1">
    <property type="nucleotide sequence ID" value="NZ_JAPNNL010000080.1"/>
</dbReference>
<dbReference type="SUPFAM" id="SSF56112">
    <property type="entry name" value="Protein kinase-like (PK-like)"/>
    <property type="match status" value="1"/>
</dbReference>
<sequence length="265" mass="27970">MLGSGTTLNDRYLLTDRVGGGGMGEVWRATDTVLGRTVAVKVLIPALSEDAAFVKRFQNEARAMATLRHPGVVDVYDFGACDVGGRRVTFLVMEFVDGESLDKRLRRATLGPEATMRLVAEVADALAAAHAQGIVHRDVKPANLVVRPDGSVALTDFGIAHSASAGQLTATGSMLCSAGYCAPEMATSSEVTPAVDLYALGVVAYECLTGHLPFQGETPVQIIYKHLHAPVPALPPEVPPGARELVARALEKTPEGRHASAEDMA</sequence>
<evidence type="ECO:0000256" key="7">
    <source>
        <dbReference type="PROSITE-ProRule" id="PRU10141"/>
    </source>
</evidence>
<evidence type="ECO:0000256" key="2">
    <source>
        <dbReference type="ARBA" id="ARBA00022527"/>
    </source>
</evidence>
<evidence type="ECO:0000313" key="10">
    <source>
        <dbReference type="Proteomes" id="UP001144036"/>
    </source>
</evidence>
<dbReference type="Proteomes" id="UP001144036">
    <property type="component" value="Unassembled WGS sequence"/>
</dbReference>
<gene>
    <name evidence="9" type="ORF">OUY22_20090</name>
</gene>
<keyword evidence="3" id="KW-0808">Transferase</keyword>
<accession>A0ABT4SEU2</accession>
<name>A0ABT4SEU2_9ACTN</name>
<evidence type="ECO:0000256" key="6">
    <source>
        <dbReference type="ARBA" id="ARBA00022840"/>
    </source>
</evidence>
<keyword evidence="6 7" id="KW-0067">ATP-binding</keyword>
<dbReference type="Gene3D" id="1.10.510.10">
    <property type="entry name" value="Transferase(Phosphotransferase) domain 1"/>
    <property type="match status" value="1"/>
</dbReference>
<dbReference type="SMART" id="SM00220">
    <property type="entry name" value="S_TKc"/>
    <property type="match status" value="1"/>
</dbReference>
<proteinExistence type="predicted"/>
<feature type="domain" description="Protein kinase" evidence="8">
    <location>
        <begin position="12"/>
        <end position="265"/>
    </location>
</feature>
<evidence type="ECO:0000256" key="1">
    <source>
        <dbReference type="ARBA" id="ARBA00012513"/>
    </source>
</evidence>
<evidence type="ECO:0000313" key="9">
    <source>
        <dbReference type="EMBL" id="MDA0635728.1"/>
    </source>
</evidence>
<dbReference type="CDD" id="cd14014">
    <property type="entry name" value="STKc_PknB_like"/>
    <property type="match status" value="1"/>
</dbReference>
<evidence type="ECO:0000256" key="3">
    <source>
        <dbReference type="ARBA" id="ARBA00022679"/>
    </source>
</evidence>
<dbReference type="PANTHER" id="PTHR43289">
    <property type="entry name" value="MITOGEN-ACTIVATED PROTEIN KINASE KINASE KINASE 20-RELATED"/>
    <property type="match status" value="1"/>
</dbReference>
<reference evidence="9" key="1">
    <citation type="submission" date="2022-11" db="EMBL/GenBank/DDBJ databases">
        <title>Nonomuraea corallina sp. nov., a new species of the genus Nonomuraea isolated from sea side sediment in Thai sea.</title>
        <authorList>
            <person name="Ngamcharungchit C."/>
            <person name="Matsumoto A."/>
            <person name="Suriyachadkun C."/>
            <person name="Panbangred W."/>
            <person name="Inahashi Y."/>
            <person name="Intra B."/>
        </authorList>
    </citation>
    <scope>NUCLEOTIDE SEQUENCE</scope>
    <source>
        <strain evidence="9">MCN248</strain>
    </source>
</reference>
<dbReference type="InterPro" id="IPR011009">
    <property type="entry name" value="Kinase-like_dom_sf"/>
</dbReference>
<dbReference type="GO" id="GO:0016301">
    <property type="term" value="F:kinase activity"/>
    <property type="evidence" value="ECO:0007669"/>
    <property type="project" value="UniProtKB-KW"/>
</dbReference>
<dbReference type="PROSITE" id="PS50011">
    <property type="entry name" value="PROTEIN_KINASE_DOM"/>
    <property type="match status" value="1"/>
</dbReference>
<keyword evidence="5 9" id="KW-0418">Kinase</keyword>
<dbReference type="InterPro" id="IPR000719">
    <property type="entry name" value="Prot_kinase_dom"/>
</dbReference>
<keyword evidence="4 7" id="KW-0547">Nucleotide-binding</keyword>
<evidence type="ECO:0000259" key="8">
    <source>
        <dbReference type="PROSITE" id="PS50011"/>
    </source>
</evidence>
<dbReference type="InterPro" id="IPR017441">
    <property type="entry name" value="Protein_kinase_ATP_BS"/>
</dbReference>
<feature type="non-terminal residue" evidence="9">
    <location>
        <position position="265"/>
    </location>
</feature>
<keyword evidence="2" id="KW-0723">Serine/threonine-protein kinase</keyword>
<dbReference type="Pfam" id="PF00069">
    <property type="entry name" value="Pkinase"/>
    <property type="match status" value="1"/>
</dbReference>
<dbReference type="EC" id="2.7.11.1" evidence="1"/>
<dbReference type="PROSITE" id="PS00108">
    <property type="entry name" value="PROTEIN_KINASE_ST"/>
    <property type="match status" value="1"/>
</dbReference>
<dbReference type="PANTHER" id="PTHR43289:SF6">
    <property type="entry name" value="SERINE_THREONINE-PROTEIN KINASE NEKL-3"/>
    <property type="match status" value="1"/>
</dbReference>
<dbReference type="EMBL" id="JAPNNL010000080">
    <property type="protein sequence ID" value="MDA0635728.1"/>
    <property type="molecule type" value="Genomic_DNA"/>
</dbReference>
<feature type="binding site" evidence="7">
    <location>
        <position position="41"/>
    </location>
    <ligand>
        <name>ATP</name>
        <dbReference type="ChEBI" id="CHEBI:30616"/>
    </ligand>
</feature>
<dbReference type="PROSITE" id="PS00107">
    <property type="entry name" value="PROTEIN_KINASE_ATP"/>
    <property type="match status" value="1"/>
</dbReference>
<comment type="caution">
    <text evidence="9">The sequence shown here is derived from an EMBL/GenBank/DDBJ whole genome shotgun (WGS) entry which is preliminary data.</text>
</comment>
<organism evidence="9 10">
    <name type="scientific">Nonomuraea corallina</name>
    <dbReference type="NCBI Taxonomy" id="2989783"/>
    <lineage>
        <taxon>Bacteria</taxon>
        <taxon>Bacillati</taxon>
        <taxon>Actinomycetota</taxon>
        <taxon>Actinomycetes</taxon>
        <taxon>Streptosporangiales</taxon>
        <taxon>Streptosporangiaceae</taxon>
        <taxon>Nonomuraea</taxon>
    </lineage>
</organism>
<protein>
    <recommendedName>
        <fullName evidence="1">non-specific serine/threonine protein kinase</fullName>
        <ecNumber evidence="1">2.7.11.1</ecNumber>
    </recommendedName>
</protein>
<keyword evidence="10" id="KW-1185">Reference proteome</keyword>